<dbReference type="InterPro" id="IPR057481">
    <property type="entry name" value="Decapeptide"/>
</dbReference>
<evidence type="ECO:0000313" key="3">
    <source>
        <dbReference type="Proteomes" id="UP001642484"/>
    </source>
</evidence>
<feature type="transmembrane region" description="Helical" evidence="1">
    <location>
        <begin position="315"/>
        <end position="334"/>
    </location>
</feature>
<protein>
    <submittedName>
        <fullName evidence="2">Uncharacterized protein</fullName>
    </submittedName>
</protein>
<comment type="caution">
    <text evidence="2">The sequence shown here is derived from an EMBL/GenBank/DDBJ whole genome shotgun (WGS) entry which is preliminary data.</text>
</comment>
<reference evidence="2 3" key="1">
    <citation type="submission" date="2024-02" db="EMBL/GenBank/DDBJ databases">
        <authorList>
            <person name="Chen Y."/>
            <person name="Shah S."/>
            <person name="Dougan E. K."/>
            <person name="Thang M."/>
            <person name="Chan C."/>
        </authorList>
    </citation>
    <scope>NUCLEOTIDE SEQUENCE [LARGE SCALE GENOMIC DNA]</scope>
</reference>
<organism evidence="2 3">
    <name type="scientific">Durusdinium trenchii</name>
    <dbReference type="NCBI Taxonomy" id="1381693"/>
    <lineage>
        <taxon>Eukaryota</taxon>
        <taxon>Sar</taxon>
        <taxon>Alveolata</taxon>
        <taxon>Dinophyceae</taxon>
        <taxon>Suessiales</taxon>
        <taxon>Symbiodiniaceae</taxon>
        <taxon>Durusdinium</taxon>
    </lineage>
</organism>
<dbReference type="Proteomes" id="UP001642484">
    <property type="component" value="Unassembled WGS sequence"/>
</dbReference>
<feature type="transmembrane region" description="Helical" evidence="1">
    <location>
        <begin position="283"/>
        <end position="309"/>
    </location>
</feature>
<dbReference type="PANTHER" id="PTHR47121:SF2">
    <property type="entry name" value="THYLAKOID LUMENAL PROTEIN TL20.3, CHLOROPLASTIC"/>
    <property type="match status" value="1"/>
</dbReference>
<feature type="transmembrane region" description="Helical" evidence="1">
    <location>
        <begin position="241"/>
        <end position="262"/>
    </location>
</feature>
<accession>A0ABP0M6L8</accession>
<keyword evidence="1" id="KW-1133">Transmembrane helix</keyword>
<feature type="transmembrane region" description="Helical" evidence="1">
    <location>
        <begin position="169"/>
        <end position="189"/>
    </location>
</feature>
<gene>
    <name evidence="2" type="ORF">CCMP2556_LOCUS24250</name>
</gene>
<dbReference type="Pfam" id="PF25296">
    <property type="entry name" value="Decapeptide"/>
    <property type="match status" value="1"/>
</dbReference>
<feature type="transmembrane region" description="Helical" evidence="1">
    <location>
        <begin position="346"/>
        <end position="371"/>
    </location>
</feature>
<dbReference type="EMBL" id="CAXAMN010015836">
    <property type="protein sequence ID" value="CAK9046716.1"/>
    <property type="molecule type" value="Genomic_DNA"/>
</dbReference>
<keyword evidence="1" id="KW-0472">Membrane</keyword>
<sequence length="785" mass="86318">MLPVLNVVGWLGCICRLEGPPSFLAWPPPRFLPQLVTIKEEEASARLHYWGSILLLSPALMAAVCEAMRFGAQKKSVCASATWLCQPLRSCCPKSLAKRIASIPHPYLELQQEEEATDLECLMCDGETKRKVPGTNLCFTLALIFYHLTCASMVAVAIANGWLSSDGGGLAWELWALWQQLCLWTLFLQNLARCIKEESEALQACTATTVALYTMPLISELADTMKDWVVTGICILHVKTWYGVAIGAALVGIELAALKADWIPRFIPISKMNDLYIRPPSMVLQACCAALLVARFHLWMLLPGAVFVYSWDSHSLLSLVLFHLPVNLLMIGFLPEIDAFCSSLSAAAFPLLVDGGLLAVMSAYVIVYSYIEVNSHDDCARELRKTYGAILELPLKPAMKIDETWPEWIARQASNQFVAFLSSSRLVIAWGEDWPQGVLGVLLVVRYSSGGSVGFAGLSAIISISKGLLIPFCQQIILDQRMAVVQKSLDAFMDSQELQDLFADLKKSSVLGPEAVLSLLPDSLKQPSQDILTRFNTSEADLFEPVRQFREDWLTNLRDPENSERIRCCLVGSYLKQGLPCKVLYNSGHMIGKCQLAGFTAAQCKEIGGFTAKQCKDAGFSAQQCKDAGFSAEECKDAGFSCGDCYAAGFSAKQCKDAAFTAEECRTAGFSARDCYDAGFPLAEAGFSAWDLQKAGGTAEVFKDLGFSAQGLRESGFTAEEFLMAGFQIKDCEVVGSADKCFEAMNEMRQRDGRSAQFWIDRGYTAEECRKGGYTKEQIEKASFD</sequence>
<keyword evidence="3" id="KW-1185">Reference proteome</keyword>
<name>A0ABP0M6L8_9DINO</name>
<keyword evidence="1" id="KW-0812">Transmembrane</keyword>
<evidence type="ECO:0000256" key="1">
    <source>
        <dbReference type="SAM" id="Phobius"/>
    </source>
</evidence>
<evidence type="ECO:0000313" key="2">
    <source>
        <dbReference type="EMBL" id="CAK9046716.1"/>
    </source>
</evidence>
<proteinExistence type="predicted"/>
<feature type="transmembrane region" description="Helical" evidence="1">
    <location>
        <begin position="137"/>
        <end position="163"/>
    </location>
</feature>
<dbReference type="InterPro" id="IPR053285">
    <property type="entry name" value="Thylakoid_lumenal_pentapeptide"/>
</dbReference>
<dbReference type="PANTHER" id="PTHR47121">
    <property type="entry name" value="THYLAKOID LUMENAL PROTEIN TL20.3, CHLOROPLASTIC"/>
    <property type="match status" value="1"/>
</dbReference>